<dbReference type="PROSITE" id="PS00409">
    <property type="entry name" value="PROKAR_NTER_METHYL"/>
    <property type="match status" value="1"/>
</dbReference>
<protein>
    <submittedName>
        <fullName evidence="2">Prepilin-type cleavage/methylation</fullName>
    </submittedName>
</protein>
<keyword evidence="1" id="KW-1133">Transmembrane helix</keyword>
<dbReference type="SUPFAM" id="SSF54523">
    <property type="entry name" value="Pili subunits"/>
    <property type="match status" value="1"/>
</dbReference>
<dbReference type="AlphaFoldDB" id="G4QNP7"/>
<dbReference type="RefSeq" id="WP_014110476.1">
    <property type="nucleotide sequence ID" value="NC_016041.1"/>
</dbReference>
<dbReference type="EMBL" id="CP003060">
    <property type="protein sequence ID" value="AEP31605.1"/>
    <property type="molecule type" value="Genomic_DNA"/>
</dbReference>
<evidence type="ECO:0000256" key="1">
    <source>
        <dbReference type="SAM" id="Phobius"/>
    </source>
</evidence>
<dbReference type="NCBIfam" id="TIGR02532">
    <property type="entry name" value="IV_pilin_GFxxxE"/>
    <property type="match status" value="1"/>
</dbReference>
<keyword evidence="1" id="KW-0812">Transmembrane</keyword>
<accession>G4QNP7</accession>
<keyword evidence="1" id="KW-0472">Membrane</keyword>
<reference evidence="2 3" key="1">
    <citation type="journal article" date="2011" name="J. Bacteriol.">
        <title>Complete genome sequence of seawater bacterium Glaciecola nitratireducens FR1064T.</title>
        <authorList>
            <person name="Bian F."/>
            <person name="Qin Q.L."/>
            <person name="Xie B.B."/>
            <person name="Shu Y.L."/>
            <person name="Zhang X.Y."/>
            <person name="Yu Y."/>
            <person name="Chen B."/>
            <person name="Chen X.L."/>
            <person name="Zhou B.C."/>
            <person name="Zhang Y.Z."/>
        </authorList>
    </citation>
    <scope>NUCLEOTIDE SEQUENCE [LARGE SCALE GENOMIC DNA]</scope>
    <source>
        <strain evidence="3">JCM 12485 / KCTC 12276 / FR1064</strain>
    </source>
</reference>
<feature type="transmembrane region" description="Helical" evidence="1">
    <location>
        <begin position="12"/>
        <end position="33"/>
    </location>
</feature>
<dbReference type="KEGG" id="gni:GNIT_3511"/>
<dbReference type="Pfam" id="PF07963">
    <property type="entry name" value="N_methyl"/>
    <property type="match status" value="1"/>
</dbReference>
<organism evidence="2 3">
    <name type="scientific">Glaciecola nitratireducens (strain JCM 12485 / KCTC 12276 / FR1064)</name>
    <dbReference type="NCBI Taxonomy" id="1085623"/>
    <lineage>
        <taxon>Bacteria</taxon>
        <taxon>Pseudomonadati</taxon>
        <taxon>Pseudomonadota</taxon>
        <taxon>Gammaproteobacteria</taxon>
        <taxon>Alteromonadales</taxon>
        <taxon>Alteromonadaceae</taxon>
        <taxon>Brumicola</taxon>
    </lineage>
</organism>
<gene>
    <name evidence="2" type="primary">mshA</name>
    <name evidence="2" type="ordered locus">GNIT_3511</name>
</gene>
<dbReference type="Gene3D" id="3.30.700.10">
    <property type="entry name" value="Glycoprotein, Type 4 Pilin"/>
    <property type="match status" value="1"/>
</dbReference>
<dbReference type="InterPro" id="IPR012902">
    <property type="entry name" value="N_methyl_site"/>
</dbReference>
<dbReference type="Proteomes" id="UP000009282">
    <property type="component" value="Chromosome"/>
</dbReference>
<name>G4QNP7_GLANF</name>
<evidence type="ECO:0000313" key="2">
    <source>
        <dbReference type="EMBL" id="AEP31605.1"/>
    </source>
</evidence>
<dbReference type="eggNOG" id="COG2165">
    <property type="taxonomic scope" value="Bacteria"/>
</dbReference>
<dbReference type="STRING" id="1085623.GNIT_3511"/>
<sequence>MQKNQQKNKNKGFTLIELIIVIVILGILAVVAAPRFINVSSDAKIAALKGMGGAITSASQLVYAKAIVQGVDNLATGFVDLDGDGVTDIETRFGYPSGSRENGVSKVMDSSFITEWTWSTNFARTRFYLTTAAIGGRSNVYVNFTHISPTNCYLIYDRATSLGASPSIEYVTSGC</sequence>
<proteinExistence type="predicted"/>
<dbReference type="InterPro" id="IPR045584">
    <property type="entry name" value="Pilin-like"/>
</dbReference>
<dbReference type="OrthoDB" id="5902365at2"/>
<evidence type="ECO:0000313" key="3">
    <source>
        <dbReference type="Proteomes" id="UP000009282"/>
    </source>
</evidence>
<dbReference type="HOGENOM" id="CLU_098637_3_1_6"/>
<keyword evidence="3" id="KW-1185">Reference proteome</keyword>